<feature type="domain" description="Pierisin-like" evidence="3">
    <location>
        <begin position="59"/>
        <end position="182"/>
    </location>
</feature>
<proteinExistence type="predicted"/>
<dbReference type="InterPro" id="IPR036375">
    <property type="entry name" value="Hemopexin-like_dom_sf"/>
</dbReference>
<evidence type="ECO:0000256" key="2">
    <source>
        <dbReference type="SAM" id="MobiDB-lite"/>
    </source>
</evidence>
<sequence length="521" mass="58491">MTSIPPGSALRDCAAAYPQPIDDESAAAALRLRETVGQHNGDVVYRGSGVEQDITRHVFRWNTTDYRQVFENGFQARPQGDTPDGTYFNLDHHVHHGGAPGDPDRPEPHAFISTTVNTRWVPDPPTTILPVGGRMEIYRYEIYAPGGIWVNETLLERYRFPAQAEVAFVGGIAPQYIHSAQLFILTRPRRFPERARADQRIILNGHFGPDPDPDRRLIIQNPVHYYVDDETSKRRALTIKIWRPQLPNATRKKRDTSDNIVDWYAKGVEDSPGYINAAFRSSRSNEVYLFMQNEYVLVNYAPGTTDDSIVNGPLLIYDGYPSLHGTAFGEHGIDYAFDSHDGSEAIIFCSNLCAHIDYAPGTTNDRILNGPMTITAMFPFFNGTEFADSIDAAFTSSVMHEAYLVKGDSYANINYSSKTCIAIRKITEGFYSLRNTIFESAVEAAFASHRTDEAYIFKGDHYALINVAHGTTDDYIIGGVKPITPNWPCLRRILPRKNLGVDDHGHHNQEQADQDHVHDEP</sequence>
<reference evidence="5" key="1">
    <citation type="journal article" date="2013" name="Nature">
        <title>Draft genome of the wheat A-genome progenitor Triticum urartu.</title>
        <authorList>
            <person name="Ling H.Q."/>
            <person name="Zhao S."/>
            <person name="Liu D."/>
            <person name="Wang J."/>
            <person name="Sun H."/>
            <person name="Zhang C."/>
            <person name="Fan H."/>
            <person name="Li D."/>
            <person name="Dong L."/>
            <person name="Tao Y."/>
            <person name="Gao C."/>
            <person name="Wu H."/>
            <person name="Li Y."/>
            <person name="Cui Y."/>
            <person name="Guo X."/>
            <person name="Zheng S."/>
            <person name="Wang B."/>
            <person name="Yu K."/>
            <person name="Liang Q."/>
            <person name="Yang W."/>
            <person name="Lou X."/>
            <person name="Chen J."/>
            <person name="Feng M."/>
            <person name="Jian J."/>
            <person name="Zhang X."/>
            <person name="Luo G."/>
            <person name="Jiang Y."/>
            <person name="Liu J."/>
            <person name="Wang Z."/>
            <person name="Sha Y."/>
            <person name="Zhang B."/>
            <person name="Wu H."/>
            <person name="Tang D."/>
            <person name="Shen Q."/>
            <person name="Xue P."/>
            <person name="Zou S."/>
            <person name="Wang X."/>
            <person name="Liu X."/>
            <person name="Wang F."/>
            <person name="Yang Y."/>
            <person name="An X."/>
            <person name="Dong Z."/>
            <person name="Zhang K."/>
            <person name="Zhang X."/>
            <person name="Luo M.C."/>
            <person name="Dvorak J."/>
            <person name="Tong Y."/>
            <person name="Wang J."/>
            <person name="Yang H."/>
            <person name="Li Z."/>
            <person name="Wang D."/>
            <person name="Zhang A."/>
            <person name="Wang J."/>
        </authorList>
    </citation>
    <scope>NUCLEOTIDE SEQUENCE</scope>
    <source>
        <strain evidence="5">cv. G1812</strain>
    </source>
</reference>
<dbReference type="Gene3D" id="2.110.10.10">
    <property type="entry name" value="Hemopexin-like domain"/>
    <property type="match status" value="1"/>
</dbReference>
<dbReference type="SMART" id="SM00120">
    <property type="entry name" value="HX"/>
    <property type="match status" value="3"/>
</dbReference>
<protein>
    <recommendedName>
        <fullName evidence="3">Pierisin-like domain-containing protein</fullName>
    </recommendedName>
</protein>
<dbReference type="SUPFAM" id="SSF56399">
    <property type="entry name" value="ADP-ribosylation"/>
    <property type="match status" value="1"/>
</dbReference>
<evidence type="ECO:0000313" key="5">
    <source>
        <dbReference type="Proteomes" id="UP000015106"/>
    </source>
</evidence>
<dbReference type="SUPFAM" id="SSF50923">
    <property type="entry name" value="Hemopexin-like domain"/>
    <property type="match status" value="1"/>
</dbReference>
<dbReference type="PROSITE" id="PS51642">
    <property type="entry name" value="HEMOPEXIN_2"/>
    <property type="match status" value="1"/>
</dbReference>
<evidence type="ECO:0000313" key="4">
    <source>
        <dbReference type="EnsemblPlants" id="TuG1812G0700005904.01.T01"/>
    </source>
</evidence>
<evidence type="ECO:0000256" key="1">
    <source>
        <dbReference type="PROSITE-ProRule" id="PRU01011"/>
    </source>
</evidence>
<reference evidence="4" key="2">
    <citation type="submission" date="2018-03" db="EMBL/GenBank/DDBJ databases">
        <title>The Triticum urartu genome reveals the dynamic nature of wheat genome evolution.</title>
        <authorList>
            <person name="Ling H."/>
            <person name="Ma B."/>
            <person name="Shi X."/>
            <person name="Liu H."/>
            <person name="Dong L."/>
            <person name="Sun H."/>
            <person name="Cao Y."/>
            <person name="Gao Q."/>
            <person name="Zheng S."/>
            <person name="Li Y."/>
            <person name="Yu Y."/>
            <person name="Du H."/>
            <person name="Qi M."/>
            <person name="Li Y."/>
            <person name="Yu H."/>
            <person name="Cui Y."/>
            <person name="Wang N."/>
            <person name="Chen C."/>
            <person name="Wu H."/>
            <person name="Zhao Y."/>
            <person name="Zhang J."/>
            <person name="Li Y."/>
            <person name="Zhou W."/>
            <person name="Zhang B."/>
            <person name="Hu W."/>
            <person name="Eijk M."/>
            <person name="Tang J."/>
            <person name="Witsenboer H."/>
            <person name="Zhao S."/>
            <person name="Li Z."/>
            <person name="Zhang A."/>
            <person name="Wang D."/>
            <person name="Liang C."/>
        </authorList>
    </citation>
    <scope>NUCLEOTIDE SEQUENCE [LARGE SCALE GENOMIC DNA]</scope>
    <source>
        <strain evidence="4">cv. G1812</strain>
    </source>
</reference>
<feature type="repeat" description="Hemopexin" evidence="1">
    <location>
        <begin position="439"/>
        <end position="490"/>
    </location>
</feature>
<dbReference type="Pfam" id="PF22596">
    <property type="entry name" value="Scabin-like"/>
    <property type="match status" value="1"/>
</dbReference>
<dbReference type="Gene3D" id="3.90.210.10">
    <property type="entry name" value="Heat-Labile Enterotoxin, subunit A"/>
    <property type="match status" value="1"/>
</dbReference>
<dbReference type="Gramene" id="TuG1812G0700005904.01.T01">
    <property type="protein sequence ID" value="TuG1812G0700005904.01.T01"/>
    <property type="gene ID" value="TuG1812G0700005904.01"/>
</dbReference>
<name>A0A8R7VFD2_TRIUA</name>
<dbReference type="AlphaFoldDB" id="A0A8R7VFD2"/>
<evidence type="ECO:0000259" key="3">
    <source>
        <dbReference type="Pfam" id="PF22596"/>
    </source>
</evidence>
<dbReference type="InterPro" id="IPR018487">
    <property type="entry name" value="Hemopexin-like_repeat"/>
</dbReference>
<keyword evidence="5" id="KW-1185">Reference proteome</keyword>
<accession>A0A8R7VFD2</accession>
<dbReference type="EnsemblPlants" id="TuG1812G0700005904.01.T01">
    <property type="protein sequence ID" value="TuG1812G0700005904.01.T01"/>
    <property type="gene ID" value="TuG1812G0700005904.01"/>
</dbReference>
<feature type="region of interest" description="Disordered" evidence="2">
    <location>
        <begin position="500"/>
        <end position="521"/>
    </location>
</feature>
<reference evidence="4" key="3">
    <citation type="submission" date="2022-06" db="UniProtKB">
        <authorList>
            <consortium name="EnsemblPlants"/>
        </authorList>
    </citation>
    <scope>IDENTIFICATION</scope>
</reference>
<dbReference type="Proteomes" id="UP000015106">
    <property type="component" value="Chromosome 7"/>
</dbReference>
<organism evidence="4 5">
    <name type="scientific">Triticum urartu</name>
    <name type="common">Red wild einkorn</name>
    <name type="synonym">Crithodium urartu</name>
    <dbReference type="NCBI Taxonomy" id="4572"/>
    <lineage>
        <taxon>Eukaryota</taxon>
        <taxon>Viridiplantae</taxon>
        <taxon>Streptophyta</taxon>
        <taxon>Embryophyta</taxon>
        <taxon>Tracheophyta</taxon>
        <taxon>Spermatophyta</taxon>
        <taxon>Magnoliopsida</taxon>
        <taxon>Liliopsida</taxon>
        <taxon>Poales</taxon>
        <taxon>Poaceae</taxon>
        <taxon>BOP clade</taxon>
        <taxon>Pooideae</taxon>
        <taxon>Triticodae</taxon>
        <taxon>Triticeae</taxon>
        <taxon>Triticinae</taxon>
        <taxon>Triticum</taxon>
    </lineage>
</organism>
<dbReference type="InterPro" id="IPR054695">
    <property type="entry name" value="Pierisin-like_dom"/>
</dbReference>